<evidence type="ECO:0000256" key="1">
    <source>
        <dbReference type="ARBA" id="ARBA00022679"/>
    </source>
</evidence>
<dbReference type="Proteomes" id="UP000663836">
    <property type="component" value="Unassembled WGS sequence"/>
</dbReference>
<sequence>MIAVKGVLMQNDGNSERPIAYESRQLNDVESRYSIYEQKLLAIIRLDFIVQLPITQNGNQWILIAIDYTTDWPLARVAQNAIHEVVTKFLNDDIVLNFGCPTEIITDRGNNFTINISNSYFKLIGIKYILISAYHSWSSGVIERFNHLFDSMIAKYVADNTINKWDQYVDRALFVCRIR</sequence>
<evidence type="ECO:0000313" key="9">
    <source>
        <dbReference type="EMBL" id="CAF3724428.1"/>
    </source>
</evidence>
<keyword evidence="4" id="KW-0255">Endonuclease</keyword>
<dbReference type="InterPro" id="IPR041373">
    <property type="entry name" value="RT_RNaseH"/>
</dbReference>
<dbReference type="Pfam" id="PF17917">
    <property type="entry name" value="RT_RNaseH"/>
    <property type="match status" value="1"/>
</dbReference>
<dbReference type="GO" id="GO:0004519">
    <property type="term" value="F:endonuclease activity"/>
    <property type="evidence" value="ECO:0007669"/>
    <property type="project" value="UniProtKB-KW"/>
</dbReference>
<dbReference type="AlphaFoldDB" id="A0A818WIF4"/>
<dbReference type="PROSITE" id="PS50994">
    <property type="entry name" value="INTEGRASE"/>
    <property type="match status" value="1"/>
</dbReference>
<keyword evidence="3" id="KW-0540">Nuclease</keyword>
<keyword evidence="1" id="KW-0808">Transferase</keyword>
<comment type="caution">
    <text evidence="9">The sequence shown here is derived from an EMBL/GenBank/DDBJ whole genome shotgun (WGS) entry which is preliminary data.</text>
</comment>
<evidence type="ECO:0000256" key="3">
    <source>
        <dbReference type="ARBA" id="ARBA00022722"/>
    </source>
</evidence>
<evidence type="ECO:0000256" key="2">
    <source>
        <dbReference type="ARBA" id="ARBA00022695"/>
    </source>
</evidence>
<dbReference type="Gene3D" id="3.10.20.370">
    <property type="match status" value="1"/>
</dbReference>
<dbReference type="SUPFAM" id="SSF56672">
    <property type="entry name" value="DNA/RNA polymerases"/>
    <property type="match status" value="1"/>
</dbReference>
<dbReference type="GO" id="GO:0016787">
    <property type="term" value="F:hydrolase activity"/>
    <property type="evidence" value="ECO:0007669"/>
    <property type="project" value="UniProtKB-KW"/>
</dbReference>
<dbReference type="GO" id="GO:0015074">
    <property type="term" value="P:DNA integration"/>
    <property type="evidence" value="ECO:0007669"/>
    <property type="project" value="InterPro"/>
</dbReference>
<dbReference type="EMBL" id="CAJOBD010000828">
    <property type="protein sequence ID" value="CAF3724428.1"/>
    <property type="molecule type" value="Genomic_DNA"/>
</dbReference>
<protein>
    <recommendedName>
        <fullName evidence="7">Integrase catalytic domain-containing protein</fullName>
    </recommendedName>
</protein>
<keyword evidence="6" id="KW-0695">RNA-directed DNA polymerase</keyword>
<dbReference type="Proteomes" id="UP000663864">
    <property type="component" value="Unassembled WGS sequence"/>
</dbReference>
<dbReference type="InterPro" id="IPR050951">
    <property type="entry name" value="Retrovirus_Pol_polyprotein"/>
</dbReference>
<accession>A0A818WIF4</accession>
<dbReference type="SUPFAM" id="SSF53098">
    <property type="entry name" value="Ribonuclease H-like"/>
    <property type="match status" value="1"/>
</dbReference>
<feature type="domain" description="Integrase catalytic" evidence="7">
    <location>
        <begin position="35"/>
        <end position="179"/>
    </location>
</feature>
<evidence type="ECO:0000256" key="6">
    <source>
        <dbReference type="ARBA" id="ARBA00022918"/>
    </source>
</evidence>
<evidence type="ECO:0000313" key="10">
    <source>
        <dbReference type="Proteomes" id="UP000663836"/>
    </source>
</evidence>
<keyword evidence="5" id="KW-0378">Hydrolase</keyword>
<gene>
    <name evidence="9" type="ORF">JBS370_LOCUS11005</name>
    <name evidence="8" type="ORF">ZHD862_LOCUS21862</name>
</gene>
<dbReference type="InterPro" id="IPR043502">
    <property type="entry name" value="DNA/RNA_pol_sf"/>
</dbReference>
<reference evidence="9" key="1">
    <citation type="submission" date="2021-02" db="EMBL/GenBank/DDBJ databases">
        <authorList>
            <person name="Nowell W R."/>
        </authorList>
    </citation>
    <scope>NUCLEOTIDE SEQUENCE</scope>
</reference>
<dbReference type="Gene3D" id="3.30.420.10">
    <property type="entry name" value="Ribonuclease H-like superfamily/Ribonuclease H"/>
    <property type="match status" value="1"/>
</dbReference>
<proteinExistence type="predicted"/>
<evidence type="ECO:0000313" key="8">
    <source>
        <dbReference type="EMBL" id="CAF1182966.1"/>
    </source>
</evidence>
<dbReference type="PANTHER" id="PTHR37984:SF15">
    <property type="entry name" value="INTEGRASE CATALYTIC DOMAIN-CONTAINING PROTEIN"/>
    <property type="match status" value="1"/>
</dbReference>
<evidence type="ECO:0000259" key="7">
    <source>
        <dbReference type="PROSITE" id="PS50994"/>
    </source>
</evidence>
<evidence type="ECO:0000256" key="4">
    <source>
        <dbReference type="ARBA" id="ARBA00022759"/>
    </source>
</evidence>
<organism evidence="9 10">
    <name type="scientific">Rotaria sordida</name>
    <dbReference type="NCBI Taxonomy" id="392033"/>
    <lineage>
        <taxon>Eukaryota</taxon>
        <taxon>Metazoa</taxon>
        <taxon>Spiralia</taxon>
        <taxon>Gnathifera</taxon>
        <taxon>Rotifera</taxon>
        <taxon>Eurotatoria</taxon>
        <taxon>Bdelloidea</taxon>
        <taxon>Philodinida</taxon>
        <taxon>Philodinidae</taxon>
        <taxon>Rotaria</taxon>
    </lineage>
</organism>
<name>A0A818WIF4_9BILA</name>
<evidence type="ECO:0000256" key="5">
    <source>
        <dbReference type="ARBA" id="ARBA00022801"/>
    </source>
</evidence>
<dbReference type="GO" id="GO:0003676">
    <property type="term" value="F:nucleic acid binding"/>
    <property type="evidence" value="ECO:0007669"/>
    <property type="project" value="InterPro"/>
</dbReference>
<dbReference type="InterPro" id="IPR001584">
    <property type="entry name" value="Integrase_cat-core"/>
</dbReference>
<dbReference type="InterPro" id="IPR012337">
    <property type="entry name" value="RNaseH-like_sf"/>
</dbReference>
<dbReference type="InterPro" id="IPR036397">
    <property type="entry name" value="RNaseH_sf"/>
</dbReference>
<dbReference type="PANTHER" id="PTHR37984">
    <property type="entry name" value="PROTEIN CBG26694"/>
    <property type="match status" value="1"/>
</dbReference>
<dbReference type="EMBL" id="CAJNOT010001326">
    <property type="protein sequence ID" value="CAF1182966.1"/>
    <property type="molecule type" value="Genomic_DNA"/>
</dbReference>
<dbReference type="GO" id="GO:0003964">
    <property type="term" value="F:RNA-directed DNA polymerase activity"/>
    <property type="evidence" value="ECO:0007669"/>
    <property type="project" value="UniProtKB-KW"/>
</dbReference>
<keyword evidence="2" id="KW-0548">Nucleotidyltransferase</keyword>